<feature type="transmembrane region" description="Helical" evidence="1">
    <location>
        <begin position="33"/>
        <end position="51"/>
    </location>
</feature>
<evidence type="ECO:0000313" key="3">
    <source>
        <dbReference type="Proteomes" id="UP000010121"/>
    </source>
</evidence>
<name>C8RZR3_9RHOB</name>
<dbReference type="AlphaFoldDB" id="C8RZR3"/>
<keyword evidence="3" id="KW-1185">Reference proteome</keyword>
<gene>
    <name evidence="2" type="ORF">Rsw2DRAFT_1291</name>
</gene>
<feature type="transmembrane region" description="Helical" evidence="1">
    <location>
        <begin position="63"/>
        <end position="82"/>
    </location>
</feature>
<dbReference type="InterPro" id="IPR037185">
    <property type="entry name" value="EmrE-like"/>
</dbReference>
<dbReference type="SUPFAM" id="SSF103481">
    <property type="entry name" value="Multidrug resistance efflux transporter EmrE"/>
    <property type="match status" value="1"/>
</dbReference>
<accession>C8RZR3</accession>
<evidence type="ECO:0000313" key="2">
    <source>
        <dbReference type="EMBL" id="EEW25860.1"/>
    </source>
</evidence>
<protein>
    <recommendedName>
        <fullName evidence="4">EamA domain-containing protein</fullName>
    </recommendedName>
</protein>
<dbReference type="RefSeq" id="WP_008029220.1">
    <property type="nucleotide sequence ID" value="NZ_ACYY01000006.1"/>
</dbReference>
<evidence type="ECO:0000256" key="1">
    <source>
        <dbReference type="SAM" id="Phobius"/>
    </source>
</evidence>
<keyword evidence="1" id="KW-0472">Membrane</keyword>
<evidence type="ECO:0008006" key="4">
    <source>
        <dbReference type="Google" id="ProtNLM"/>
    </source>
</evidence>
<keyword evidence="1" id="KW-0812">Transmembrane</keyword>
<keyword evidence="1" id="KW-1133">Transmembrane helix</keyword>
<dbReference type="EMBL" id="ACYY01000006">
    <property type="protein sequence ID" value="EEW25860.1"/>
    <property type="molecule type" value="Genomic_DNA"/>
</dbReference>
<dbReference type="Proteomes" id="UP000010121">
    <property type="component" value="Unassembled WGS sequence"/>
</dbReference>
<dbReference type="OrthoDB" id="7777654at2"/>
<dbReference type="Gene3D" id="1.10.3730.20">
    <property type="match status" value="1"/>
</dbReference>
<organism evidence="2 3">
    <name type="scientific">Rhodobacter ferrooxidans</name>
    <dbReference type="NCBI Taxonomy" id="371731"/>
    <lineage>
        <taxon>Bacteria</taxon>
        <taxon>Pseudomonadati</taxon>
        <taxon>Pseudomonadota</taxon>
        <taxon>Alphaproteobacteria</taxon>
        <taxon>Rhodobacterales</taxon>
        <taxon>Rhodobacter group</taxon>
        <taxon>Rhodobacter</taxon>
    </lineage>
</organism>
<proteinExistence type="predicted"/>
<comment type="caution">
    <text evidence="2">The sequence shown here is derived from an EMBL/GenBank/DDBJ whole genome shotgun (WGS) entry which is preliminary data.</text>
</comment>
<sequence>MPDAILLFIITLSTIAGDFCIKLASAKPDGLRTAWFVVGALLYGLPAFGWFQLMRNHSLASVAVFYSGATLVLMAALGTLVFRESFGLREGLGVALALAAVVVMRGDA</sequence>
<dbReference type="eggNOG" id="ENOG5031A7J">
    <property type="taxonomic scope" value="Bacteria"/>
</dbReference>
<reference evidence="2 3" key="1">
    <citation type="submission" date="2009-08" db="EMBL/GenBank/DDBJ databases">
        <title>The draft genome of Rhodobacter sp. SW2.</title>
        <authorList>
            <consortium name="US DOE Joint Genome Institute (JGI-PGF)"/>
            <person name="Lucas S."/>
            <person name="Copeland A."/>
            <person name="Lapidus A."/>
            <person name="Glavina del Rio T."/>
            <person name="Tice H."/>
            <person name="Bruce D."/>
            <person name="Goodwin L."/>
            <person name="Pitluck S."/>
            <person name="Larimer F."/>
            <person name="Land M.L."/>
            <person name="Hauser L."/>
            <person name="Emerson D."/>
        </authorList>
    </citation>
    <scope>NUCLEOTIDE SEQUENCE [LARGE SCALE GENOMIC DNA]</scope>
    <source>
        <strain evidence="2 3">SW2</strain>
    </source>
</reference>